<organism evidence="2 3">
    <name type="scientific">Faecalibacter bovis</name>
    <dbReference type="NCBI Taxonomy" id="2898187"/>
    <lineage>
        <taxon>Bacteria</taxon>
        <taxon>Pseudomonadati</taxon>
        <taxon>Bacteroidota</taxon>
        <taxon>Flavobacteriia</taxon>
        <taxon>Flavobacteriales</taxon>
        <taxon>Weeksellaceae</taxon>
        <taxon>Faecalibacter</taxon>
    </lineage>
</organism>
<keyword evidence="1" id="KW-0732">Signal</keyword>
<gene>
    <name evidence="2" type="ORF">J9309_09415</name>
</gene>
<evidence type="ECO:0000313" key="3">
    <source>
        <dbReference type="Proteomes" id="UP000672011"/>
    </source>
</evidence>
<dbReference type="RefSeq" id="WP_230475631.1">
    <property type="nucleotide sequence ID" value="NZ_CP072842.1"/>
</dbReference>
<name>A0ABX7XAU0_9FLAO</name>
<evidence type="ECO:0000256" key="1">
    <source>
        <dbReference type="SAM" id="SignalP"/>
    </source>
</evidence>
<reference evidence="2 3" key="1">
    <citation type="journal article" date="2021" name="Int. J. Syst. Evol. Microbiol.">
        <title>Faecalibacter bovis sp. nov., isolated from cow faeces.</title>
        <authorList>
            <person name="Li F."/>
            <person name="Zhao W."/>
            <person name="Hong Q."/>
            <person name="Shao Q."/>
            <person name="Song J."/>
            <person name="Yang S."/>
        </authorList>
    </citation>
    <scope>NUCLEOTIDE SEQUENCE [LARGE SCALE GENOMIC DNA]</scope>
    <source>
        <strain evidence="2 3">ZY171143</strain>
    </source>
</reference>
<keyword evidence="3" id="KW-1185">Reference proteome</keyword>
<dbReference type="EMBL" id="CP072842">
    <property type="protein sequence ID" value="QTV05005.1"/>
    <property type="molecule type" value="Genomic_DNA"/>
</dbReference>
<feature type="chain" id="PRO_5045737582" evidence="1">
    <location>
        <begin position="20"/>
        <end position="167"/>
    </location>
</feature>
<feature type="signal peptide" evidence="1">
    <location>
        <begin position="1"/>
        <end position="19"/>
    </location>
</feature>
<sequence>MKKLLPLFLIALFSVFVVSCTTDDDNFTQDTDTISSVYDLKNVNFTYDNGYNIFRQFQVPLYNSDVVLIYRQSATVSGNPVWELLPKTYYLSNGDEVDYTFDFTVNDITIYAGGTFDLTGTEFIRNQTFRVVVIPANFGRSANGINFENYDEVINHYNINDKVVKNL</sequence>
<accession>A0ABX7XAU0</accession>
<evidence type="ECO:0000313" key="2">
    <source>
        <dbReference type="EMBL" id="QTV05005.1"/>
    </source>
</evidence>
<reference evidence="3" key="2">
    <citation type="submission" date="2021-04" db="EMBL/GenBank/DDBJ databases">
        <title>Taxonomy of Flavobacteriaceae bacterium ZY171143.</title>
        <authorList>
            <person name="Li F."/>
        </authorList>
    </citation>
    <scope>NUCLEOTIDE SEQUENCE [LARGE SCALE GENOMIC DNA]</scope>
    <source>
        <strain evidence="3">ZY171143</strain>
    </source>
</reference>
<dbReference type="Proteomes" id="UP000672011">
    <property type="component" value="Chromosome"/>
</dbReference>
<protein>
    <submittedName>
        <fullName evidence="2">Uncharacterized protein</fullName>
    </submittedName>
</protein>
<proteinExistence type="predicted"/>